<feature type="domain" description="MacB-like periplasmic core" evidence="9">
    <location>
        <begin position="17"/>
        <end position="236"/>
    </location>
</feature>
<dbReference type="PANTHER" id="PTHR30489:SF0">
    <property type="entry name" value="LIPOPROTEIN-RELEASING SYSTEM TRANSMEMBRANE PROTEIN LOLE"/>
    <property type="match status" value="1"/>
</dbReference>
<dbReference type="PANTHER" id="PTHR30489">
    <property type="entry name" value="LIPOPROTEIN-RELEASING SYSTEM TRANSMEMBRANE PROTEIN LOLE"/>
    <property type="match status" value="1"/>
</dbReference>
<gene>
    <name evidence="10" type="ORF">JQC93_03480</name>
</gene>
<keyword evidence="3" id="KW-1003">Cell membrane</keyword>
<name>A0ABS2HCY0_9VIBR</name>
<sequence>MLIKLAWRNLWRQKRRTILTASAIALALFLSLLMRSFQEGQYTSTIENSAKMSTGMIQIQHPDYKDSLSIDDLLPSTSSFIQSAQSIDHIEHLLPRLESFSLAAAGERSKGVMMSGIHPDIDPEYTGLKDRLVKGEFIELSDRSVLIGAGVARYFDLDVGDEIVFYGQGYRGQTAAGLYPIKGIVEFALPEINNTMVYLPLPLAQELLSTGEQVSAWVIALDSLKRIDDVSTQLKAEYEPEQTVWDWTELAPEIEQSIVLDRVSGQFMMYLLYGIVGFGLFATLVMMTLERQREFAVMLATGMLRSKLVTLICVESAMIGLLGSAIGIALASPIIVYFFFNPIRLGGETAQMMLDMGYEPIMPVALDAGLYINQVLIVLGLLAICMVYPIARLLKLKVVQGLKGGAHAH</sequence>
<feature type="domain" description="ABC3 transporter permease C-terminal" evidence="8">
    <location>
        <begin position="267"/>
        <end position="396"/>
    </location>
</feature>
<evidence type="ECO:0000313" key="10">
    <source>
        <dbReference type="EMBL" id="MBM7035458.1"/>
    </source>
</evidence>
<evidence type="ECO:0000256" key="5">
    <source>
        <dbReference type="ARBA" id="ARBA00022989"/>
    </source>
</evidence>
<organism evidence="10 11">
    <name type="scientific">Vibrio ulleungensis</name>
    <dbReference type="NCBI Taxonomy" id="2807619"/>
    <lineage>
        <taxon>Bacteria</taxon>
        <taxon>Pseudomonadati</taxon>
        <taxon>Pseudomonadota</taxon>
        <taxon>Gammaproteobacteria</taxon>
        <taxon>Vibrionales</taxon>
        <taxon>Vibrionaceae</taxon>
        <taxon>Vibrio</taxon>
    </lineage>
</organism>
<evidence type="ECO:0000259" key="8">
    <source>
        <dbReference type="Pfam" id="PF02687"/>
    </source>
</evidence>
<feature type="transmembrane region" description="Helical" evidence="7">
    <location>
        <begin position="267"/>
        <end position="287"/>
    </location>
</feature>
<dbReference type="Pfam" id="PF12704">
    <property type="entry name" value="MacB_PCD"/>
    <property type="match status" value="1"/>
</dbReference>
<keyword evidence="4 7" id="KW-0812">Transmembrane</keyword>
<comment type="caution">
    <text evidence="10">The sequence shown here is derived from an EMBL/GenBank/DDBJ whole genome shotgun (WGS) entry which is preliminary data.</text>
</comment>
<dbReference type="InterPro" id="IPR025857">
    <property type="entry name" value="MacB_PCD"/>
</dbReference>
<evidence type="ECO:0000256" key="2">
    <source>
        <dbReference type="ARBA" id="ARBA00005236"/>
    </source>
</evidence>
<dbReference type="EMBL" id="JAFEUM010000001">
    <property type="protein sequence ID" value="MBM7035458.1"/>
    <property type="molecule type" value="Genomic_DNA"/>
</dbReference>
<protein>
    <submittedName>
        <fullName evidence="10">ABC transporter permease</fullName>
    </submittedName>
</protein>
<evidence type="ECO:0000256" key="3">
    <source>
        <dbReference type="ARBA" id="ARBA00022475"/>
    </source>
</evidence>
<comment type="similarity">
    <text evidence="2">Belongs to the ABC-4 integral membrane protein family. LolC/E subfamily.</text>
</comment>
<keyword evidence="6 7" id="KW-0472">Membrane</keyword>
<dbReference type="Proteomes" id="UP000809621">
    <property type="component" value="Unassembled WGS sequence"/>
</dbReference>
<feature type="transmembrane region" description="Helical" evidence="7">
    <location>
        <begin position="370"/>
        <end position="391"/>
    </location>
</feature>
<dbReference type="InterPro" id="IPR003838">
    <property type="entry name" value="ABC3_permease_C"/>
</dbReference>
<evidence type="ECO:0000259" key="9">
    <source>
        <dbReference type="Pfam" id="PF12704"/>
    </source>
</evidence>
<keyword evidence="11" id="KW-1185">Reference proteome</keyword>
<feature type="transmembrane region" description="Helical" evidence="7">
    <location>
        <begin position="308"/>
        <end position="340"/>
    </location>
</feature>
<dbReference type="RefSeq" id="WP_205157057.1">
    <property type="nucleotide sequence ID" value="NZ_JAFEUM010000001.1"/>
</dbReference>
<evidence type="ECO:0000256" key="7">
    <source>
        <dbReference type="SAM" id="Phobius"/>
    </source>
</evidence>
<evidence type="ECO:0000313" key="11">
    <source>
        <dbReference type="Proteomes" id="UP000809621"/>
    </source>
</evidence>
<evidence type="ECO:0000256" key="1">
    <source>
        <dbReference type="ARBA" id="ARBA00004651"/>
    </source>
</evidence>
<evidence type="ECO:0000256" key="6">
    <source>
        <dbReference type="ARBA" id="ARBA00023136"/>
    </source>
</evidence>
<reference evidence="10 11" key="1">
    <citation type="submission" date="2021-02" db="EMBL/GenBank/DDBJ databases">
        <authorList>
            <person name="Park J.-S."/>
        </authorList>
    </citation>
    <scope>NUCLEOTIDE SEQUENCE [LARGE SCALE GENOMIC DNA]</scope>
    <source>
        <strain evidence="10 11">188UL20-2</strain>
    </source>
</reference>
<proteinExistence type="inferred from homology"/>
<dbReference type="Pfam" id="PF02687">
    <property type="entry name" value="FtsX"/>
    <property type="match status" value="1"/>
</dbReference>
<accession>A0ABS2HCY0</accession>
<keyword evidence="5 7" id="KW-1133">Transmembrane helix</keyword>
<dbReference type="InterPro" id="IPR051447">
    <property type="entry name" value="Lipoprotein-release_system"/>
</dbReference>
<comment type="subcellular location">
    <subcellularLocation>
        <location evidence="1">Cell membrane</location>
        <topology evidence="1">Multi-pass membrane protein</topology>
    </subcellularLocation>
</comment>
<evidence type="ECO:0000256" key="4">
    <source>
        <dbReference type="ARBA" id="ARBA00022692"/>
    </source>
</evidence>